<sequence length="115" mass="13049">MRTCHEDYVLARGTDREMQIPKGTLVIASTLSAMFDPEVMQEPDEYRVDRPAQGYMHFGRGLHTCYGERINHLVLPEVLGSLLCLRNLRRAPGGEGRMKFEGPFPNRLVVQFDAA</sequence>
<dbReference type="PANTHER" id="PTHR46696:SF1">
    <property type="entry name" value="CYTOCHROME P450 YJIB-RELATED"/>
    <property type="match status" value="1"/>
</dbReference>
<organism evidence="2 3">
    <name type="scientific">Cystobacter fuscus</name>
    <dbReference type="NCBI Taxonomy" id="43"/>
    <lineage>
        <taxon>Bacteria</taxon>
        <taxon>Pseudomonadati</taxon>
        <taxon>Myxococcota</taxon>
        <taxon>Myxococcia</taxon>
        <taxon>Myxococcales</taxon>
        <taxon>Cystobacterineae</taxon>
        <taxon>Archangiaceae</taxon>
        <taxon>Cystobacter</taxon>
    </lineage>
</organism>
<dbReference type="PANTHER" id="PTHR46696">
    <property type="entry name" value="P450, PUTATIVE (EUROFUNG)-RELATED"/>
    <property type="match status" value="1"/>
</dbReference>
<protein>
    <recommendedName>
        <fullName evidence="4">Cytochrome P450</fullName>
    </recommendedName>
</protein>
<dbReference type="KEGG" id="cfus:CYFUS_001015"/>
<evidence type="ECO:0000313" key="3">
    <source>
        <dbReference type="Proteomes" id="UP000217257"/>
    </source>
</evidence>
<dbReference type="SUPFAM" id="SSF48264">
    <property type="entry name" value="Cytochrome P450"/>
    <property type="match status" value="1"/>
</dbReference>
<evidence type="ECO:0008006" key="4">
    <source>
        <dbReference type="Google" id="ProtNLM"/>
    </source>
</evidence>
<dbReference type="Proteomes" id="UP000217257">
    <property type="component" value="Chromosome"/>
</dbReference>
<dbReference type="InterPro" id="IPR036396">
    <property type="entry name" value="Cyt_P450_sf"/>
</dbReference>
<name>A0A250IWR1_9BACT</name>
<evidence type="ECO:0000313" key="2">
    <source>
        <dbReference type="EMBL" id="ATB35601.1"/>
    </source>
</evidence>
<proteinExistence type="inferred from homology"/>
<dbReference type="GO" id="GO:0020037">
    <property type="term" value="F:heme binding"/>
    <property type="evidence" value="ECO:0007669"/>
    <property type="project" value="InterPro"/>
</dbReference>
<dbReference type="Gene3D" id="1.10.630.10">
    <property type="entry name" value="Cytochrome P450"/>
    <property type="match status" value="1"/>
</dbReference>
<evidence type="ECO:0000256" key="1">
    <source>
        <dbReference type="ARBA" id="ARBA00010617"/>
    </source>
</evidence>
<accession>A0A250IWR1</accession>
<dbReference type="GO" id="GO:0016705">
    <property type="term" value="F:oxidoreductase activity, acting on paired donors, with incorporation or reduction of molecular oxygen"/>
    <property type="evidence" value="ECO:0007669"/>
    <property type="project" value="InterPro"/>
</dbReference>
<dbReference type="GO" id="GO:0005506">
    <property type="term" value="F:iron ion binding"/>
    <property type="evidence" value="ECO:0007669"/>
    <property type="project" value="InterPro"/>
</dbReference>
<dbReference type="RefSeq" id="WP_157758246.1">
    <property type="nucleotide sequence ID" value="NZ_CP022098.1"/>
</dbReference>
<dbReference type="GO" id="GO:0004497">
    <property type="term" value="F:monooxygenase activity"/>
    <property type="evidence" value="ECO:0007669"/>
    <property type="project" value="InterPro"/>
</dbReference>
<comment type="similarity">
    <text evidence="1">Belongs to the cytochrome P450 family.</text>
</comment>
<gene>
    <name evidence="2" type="ORF">CYFUS_001015</name>
</gene>
<dbReference type="InterPro" id="IPR001128">
    <property type="entry name" value="Cyt_P450"/>
</dbReference>
<reference evidence="2 3" key="1">
    <citation type="submission" date="2017-06" db="EMBL/GenBank/DDBJ databases">
        <title>Sequencing and comparative analysis of myxobacterial genomes.</title>
        <authorList>
            <person name="Rupp O."/>
            <person name="Goesmann A."/>
            <person name="Sogaard-Andersen L."/>
        </authorList>
    </citation>
    <scope>NUCLEOTIDE SEQUENCE [LARGE SCALE GENOMIC DNA]</scope>
    <source>
        <strain evidence="2 3">DSM 52655</strain>
    </source>
</reference>
<dbReference type="EMBL" id="CP022098">
    <property type="protein sequence ID" value="ATB35601.1"/>
    <property type="molecule type" value="Genomic_DNA"/>
</dbReference>
<dbReference type="AlphaFoldDB" id="A0A250IWR1"/>
<dbReference type="Pfam" id="PF00067">
    <property type="entry name" value="p450"/>
    <property type="match status" value="1"/>
</dbReference>